<dbReference type="OrthoDB" id="9811006at2"/>
<dbReference type="Gene3D" id="2.40.128.110">
    <property type="entry name" value="Lipid/polyisoprenoid-binding, YceI-like"/>
    <property type="match status" value="1"/>
</dbReference>
<sequence length="197" mass="21430" precursor="true">MRANPLTIAAAAVFAVGQLATPSARAESFGIDPAHTSAVFSISHLGYSYTYGMFREASGTVEFDKDDPAVCQFQFAINAASLDTMNEKRDEHLRGADFFNVKQFPQITFESSSVEKTTGADGKAIYNVTGTLTMHGESREVTLPMEYLGEGSSPFNDYRVGFLCQTTLKRSDFGMEFMVGPIGDNVGVTVSFEAVRK</sequence>
<comment type="caution">
    <text evidence="3">The sequence shown here is derived from an EMBL/GenBank/DDBJ whole genome shotgun (WGS) entry which is preliminary data.</text>
</comment>
<evidence type="ECO:0000313" key="4">
    <source>
        <dbReference type="Proteomes" id="UP000317421"/>
    </source>
</evidence>
<dbReference type="InterPro" id="IPR036761">
    <property type="entry name" value="TTHA0802/YceI-like_sf"/>
</dbReference>
<feature type="domain" description="Lipid/polyisoprenoid-binding YceI-like" evidence="2">
    <location>
        <begin position="28"/>
        <end position="195"/>
    </location>
</feature>
<dbReference type="PANTHER" id="PTHR34406:SF1">
    <property type="entry name" value="PROTEIN YCEI"/>
    <property type="match status" value="1"/>
</dbReference>
<protein>
    <recommendedName>
        <fullName evidence="2">Lipid/polyisoprenoid-binding YceI-like domain-containing protein</fullName>
    </recommendedName>
</protein>
<name>A0A5C6AM62_9BACT</name>
<dbReference type="AlphaFoldDB" id="A0A5C6AM62"/>
<keyword evidence="4" id="KW-1185">Reference proteome</keyword>
<proteinExistence type="predicted"/>
<gene>
    <name evidence="3" type="ORF">Pla108_10360</name>
</gene>
<accession>A0A5C6AM62</accession>
<dbReference type="PANTHER" id="PTHR34406">
    <property type="entry name" value="PROTEIN YCEI"/>
    <property type="match status" value="1"/>
</dbReference>
<dbReference type="SUPFAM" id="SSF101874">
    <property type="entry name" value="YceI-like"/>
    <property type="match status" value="1"/>
</dbReference>
<dbReference type="SMART" id="SM00867">
    <property type="entry name" value="YceI"/>
    <property type="match status" value="1"/>
</dbReference>
<keyword evidence="1" id="KW-0732">Signal</keyword>
<dbReference type="Pfam" id="PF04264">
    <property type="entry name" value="YceI"/>
    <property type="match status" value="1"/>
</dbReference>
<reference evidence="3 4" key="1">
    <citation type="submission" date="2019-02" db="EMBL/GenBank/DDBJ databases">
        <title>Deep-cultivation of Planctomycetes and their phenomic and genomic characterization uncovers novel biology.</title>
        <authorList>
            <person name="Wiegand S."/>
            <person name="Jogler M."/>
            <person name="Boedeker C."/>
            <person name="Pinto D."/>
            <person name="Vollmers J."/>
            <person name="Rivas-Marin E."/>
            <person name="Kohn T."/>
            <person name="Peeters S.H."/>
            <person name="Heuer A."/>
            <person name="Rast P."/>
            <person name="Oberbeckmann S."/>
            <person name="Bunk B."/>
            <person name="Jeske O."/>
            <person name="Meyerdierks A."/>
            <person name="Storesund J.E."/>
            <person name="Kallscheuer N."/>
            <person name="Luecker S."/>
            <person name="Lage O.M."/>
            <person name="Pohl T."/>
            <person name="Merkel B.J."/>
            <person name="Hornburger P."/>
            <person name="Mueller R.-W."/>
            <person name="Bruemmer F."/>
            <person name="Labrenz M."/>
            <person name="Spormann A.M."/>
            <person name="Op Den Camp H."/>
            <person name="Overmann J."/>
            <person name="Amann R."/>
            <person name="Jetten M.S.M."/>
            <person name="Mascher T."/>
            <person name="Medema M.H."/>
            <person name="Devos D.P."/>
            <person name="Kaster A.-K."/>
            <person name="Ovreas L."/>
            <person name="Rohde M."/>
            <person name="Galperin M.Y."/>
            <person name="Jogler C."/>
        </authorList>
    </citation>
    <scope>NUCLEOTIDE SEQUENCE [LARGE SCALE GENOMIC DNA]</scope>
    <source>
        <strain evidence="3 4">Pla108</strain>
    </source>
</reference>
<evidence type="ECO:0000313" key="3">
    <source>
        <dbReference type="EMBL" id="TWU00092.1"/>
    </source>
</evidence>
<organism evidence="3 4">
    <name type="scientific">Botrimarina colliarenosi</name>
    <dbReference type="NCBI Taxonomy" id="2528001"/>
    <lineage>
        <taxon>Bacteria</taxon>
        <taxon>Pseudomonadati</taxon>
        <taxon>Planctomycetota</taxon>
        <taxon>Planctomycetia</taxon>
        <taxon>Pirellulales</taxon>
        <taxon>Lacipirellulaceae</taxon>
        <taxon>Botrimarina</taxon>
    </lineage>
</organism>
<feature type="chain" id="PRO_5022994942" description="Lipid/polyisoprenoid-binding YceI-like domain-containing protein" evidence="1">
    <location>
        <begin position="27"/>
        <end position="197"/>
    </location>
</feature>
<dbReference type="Proteomes" id="UP000317421">
    <property type="component" value="Unassembled WGS sequence"/>
</dbReference>
<dbReference type="EMBL" id="SJPR01000001">
    <property type="protein sequence ID" value="TWU00092.1"/>
    <property type="molecule type" value="Genomic_DNA"/>
</dbReference>
<evidence type="ECO:0000256" key="1">
    <source>
        <dbReference type="SAM" id="SignalP"/>
    </source>
</evidence>
<feature type="signal peptide" evidence="1">
    <location>
        <begin position="1"/>
        <end position="26"/>
    </location>
</feature>
<evidence type="ECO:0000259" key="2">
    <source>
        <dbReference type="SMART" id="SM00867"/>
    </source>
</evidence>
<dbReference type="InterPro" id="IPR007372">
    <property type="entry name" value="Lipid/polyisoprenoid-bd_YceI"/>
</dbReference>
<dbReference type="RefSeq" id="WP_146443645.1">
    <property type="nucleotide sequence ID" value="NZ_SJPR01000001.1"/>
</dbReference>